<feature type="non-terminal residue" evidence="2">
    <location>
        <position position="1"/>
    </location>
</feature>
<name>A0ABN9TYJ1_9DINO</name>
<keyword evidence="3" id="KW-1185">Reference proteome</keyword>
<reference evidence="2" key="1">
    <citation type="submission" date="2023-10" db="EMBL/GenBank/DDBJ databases">
        <authorList>
            <person name="Chen Y."/>
            <person name="Shah S."/>
            <person name="Dougan E. K."/>
            <person name="Thang M."/>
            <person name="Chan C."/>
        </authorList>
    </citation>
    <scope>NUCLEOTIDE SEQUENCE [LARGE SCALE GENOMIC DNA]</scope>
</reference>
<evidence type="ECO:0000256" key="1">
    <source>
        <dbReference type="SAM" id="MobiDB-lite"/>
    </source>
</evidence>
<organism evidence="2 3">
    <name type="scientific">Prorocentrum cordatum</name>
    <dbReference type="NCBI Taxonomy" id="2364126"/>
    <lineage>
        <taxon>Eukaryota</taxon>
        <taxon>Sar</taxon>
        <taxon>Alveolata</taxon>
        <taxon>Dinophyceae</taxon>
        <taxon>Prorocentrales</taxon>
        <taxon>Prorocentraceae</taxon>
        <taxon>Prorocentrum</taxon>
    </lineage>
</organism>
<proteinExistence type="predicted"/>
<feature type="region of interest" description="Disordered" evidence="1">
    <location>
        <begin position="115"/>
        <end position="171"/>
    </location>
</feature>
<dbReference type="Proteomes" id="UP001189429">
    <property type="component" value="Unassembled WGS sequence"/>
</dbReference>
<accession>A0ABN9TYJ1</accession>
<comment type="caution">
    <text evidence="2">The sequence shown here is derived from an EMBL/GenBank/DDBJ whole genome shotgun (WGS) entry which is preliminary data.</text>
</comment>
<feature type="compositionally biased region" description="Pro residues" evidence="1">
    <location>
        <begin position="131"/>
        <end position="145"/>
    </location>
</feature>
<dbReference type="EMBL" id="CAUYUJ010015231">
    <property type="protein sequence ID" value="CAK0851373.1"/>
    <property type="molecule type" value="Genomic_DNA"/>
</dbReference>
<evidence type="ECO:0000313" key="3">
    <source>
        <dbReference type="Proteomes" id="UP001189429"/>
    </source>
</evidence>
<evidence type="ECO:0000313" key="2">
    <source>
        <dbReference type="EMBL" id="CAK0851373.1"/>
    </source>
</evidence>
<protein>
    <submittedName>
        <fullName evidence="2">Uncharacterized protein</fullName>
    </submittedName>
</protein>
<sequence length="199" mass="21395">GKEYSDDLEVFKHAKMEALRGKSLGQQTQSLHDQVQIAKQKVEGFQHELVDIATQISTLAAQYKTQSKELAGTKDELQQLEAQRAMAAHAAAQQASENIGISEMVQDLANTFDQLKRQHESAAADSASSKPAPPLPAPTQPPPFFSAPTPESLRGGMAKPAGPDSEEEDEATAFAGWGSGDKHALEEVADLMEQNDDEG</sequence>
<feature type="non-terminal residue" evidence="2">
    <location>
        <position position="199"/>
    </location>
</feature>
<gene>
    <name evidence="2" type="ORF">PCOR1329_LOCUS43532</name>
</gene>